<dbReference type="GO" id="GO:0055085">
    <property type="term" value="P:transmembrane transport"/>
    <property type="evidence" value="ECO:0007669"/>
    <property type="project" value="InterPro"/>
</dbReference>
<name>A0A562UVB4_9SPHN</name>
<dbReference type="Pfam" id="PF03544">
    <property type="entry name" value="TonB_C"/>
    <property type="match status" value="1"/>
</dbReference>
<evidence type="ECO:0000256" key="2">
    <source>
        <dbReference type="ARBA" id="ARBA00022692"/>
    </source>
</evidence>
<evidence type="ECO:0000256" key="5">
    <source>
        <dbReference type="SAM" id="MobiDB-lite"/>
    </source>
</evidence>
<dbReference type="SUPFAM" id="SSF74653">
    <property type="entry name" value="TolA/TonB C-terminal domain"/>
    <property type="match status" value="1"/>
</dbReference>
<feature type="region of interest" description="Disordered" evidence="5">
    <location>
        <begin position="199"/>
        <end position="222"/>
    </location>
</feature>
<dbReference type="Proteomes" id="UP000320547">
    <property type="component" value="Unassembled WGS sequence"/>
</dbReference>
<evidence type="ECO:0000313" key="8">
    <source>
        <dbReference type="EMBL" id="TWJ09555.1"/>
    </source>
</evidence>
<dbReference type="OrthoDB" id="7585155at2"/>
<evidence type="ECO:0000313" key="9">
    <source>
        <dbReference type="Proteomes" id="UP000320547"/>
    </source>
</evidence>
<comment type="caution">
    <text evidence="8">The sequence shown here is derived from an EMBL/GenBank/DDBJ whole genome shotgun (WGS) entry which is preliminary data.</text>
</comment>
<keyword evidence="9" id="KW-1185">Reference proteome</keyword>
<dbReference type="GO" id="GO:0016020">
    <property type="term" value="C:membrane"/>
    <property type="evidence" value="ECO:0007669"/>
    <property type="project" value="UniProtKB-SubCell"/>
</dbReference>
<dbReference type="RefSeq" id="WP_067601033.1">
    <property type="nucleotide sequence ID" value="NZ_CP015963.1"/>
</dbReference>
<dbReference type="EMBL" id="VLLK01000001">
    <property type="protein sequence ID" value="TWJ09555.1"/>
    <property type="molecule type" value="Genomic_DNA"/>
</dbReference>
<evidence type="ECO:0000256" key="4">
    <source>
        <dbReference type="ARBA" id="ARBA00023136"/>
    </source>
</evidence>
<keyword evidence="2 6" id="KW-0812">Transmembrane</keyword>
<dbReference type="InterPro" id="IPR037682">
    <property type="entry name" value="TonB_C"/>
</dbReference>
<gene>
    <name evidence="8" type="ORF">JN10_1192</name>
</gene>
<sequence>MAFADQKSLKERSAGLVGAIVLPAALGAIFISGLAVKDIIIPPEQKAFEGRNIEIDLPPPPPDEVKPETPVDNPISQIVTPDPVIDIPTNVKLSNTVIELPPIDAGLSRIVLPEIDKGPSLGAIKPAVATPRNNPGSWVTTSDYRTVWINREWTGVARFELQVSARGRVTDCRITRSTGHEALDQATCNLIAKRARFNPAKDPTGQSVSSTYSSAISWELPE</sequence>
<evidence type="ECO:0000256" key="1">
    <source>
        <dbReference type="ARBA" id="ARBA00004167"/>
    </source>
</evidence>
<dbReference type="Gene3D" id="3.30.1150.10">
    <property type="match status" value="1"/>
</dbReference>
<feature type="transmembrane region" description="Helical" evidence="6">
    <location>
        <begin position="16"/>
        <end position="36"/>
    </location>
</feature>
<feature type="domain" description="TonB C-terminal" evidence="7">
    <location>
        <begin position="151"/>
        <end position="220"/>
    </location>
</feature>
<protein>
    <submittedName>
        <fullName evidence="8">Protein TonB</fullName>
    </submittedName>
</protein>
<accession>A0A562UVB4</accession>
<evidence type="ECO:0000259" key="7">
    <source>
        <dbReference type="Pfam" id="PF03544"/>
    </source>
</evidence>
<dbReference type="InterPro" id="IPR006260">
    <property type="entry name" value="TonB/TolA_C"/>
</dbReference>
<comment type="subcellular location">
    <subcellularLocation>
        <location evidence="1">Membrane</location>
        <topology evidence="1">Single-pass membrane protein</topology>
    </subcellularLocation>
</comment>
<keyword evidence="4 6" id="KW-0472">Membrane</keyword>
<keyword evidence="3 6" id="KW-1133">Transmembrane helix</keyword>
<dbReference type="AlphaFoldDB" id="A0A562UVB4"/>
<dbReference type="NCBIfam" id="TIGR01352">
    <property type="entry name" value="tonB_Cterm"/>
    <property type="match status" value="1"/>
</dbReference>
<dbReference type="STRING" id="476157.GCA_001663155_02161"/>
<feature type="compositionally biased region" description="Polar residues" evidence="5">
    <location>
        <begin position="204"/>
        <end position="216"/>
    </location>
</feature>
<reference evidence="8 9" key="1">
    <citation type="submission" date="2019-07" db="EMBL/GenBank/DDBJ databases">
        <title>Genomic Encyclopedia of Archaeal and Bacterial Type Strains, Phase II (KMG-II): from individual species to whole genera.</title>
        <authorList>
            <person name="Goeker M."/>
        </authorList>
    </citation>
    <scope>NUCLEOTIDE SEQUENCE [LARGE SCALE GENOMIC DNA]</scope>
    <source>
        <strain evidence="8 9">ATCC BAA-2084</strain>
    </source>
</reference>
<proteinExistence type="predicted"/>
<evidence type="ECO:0000256" key="6">
    <source>
        <dbReference type="SAM" id="Phobius"/>
    </source>
</evidence>
<evidence type="ECO:0000256" key="3">
    <source>
        <dbReference type="ARBA" id="ARBA00022989"/>
    </source>
</evidence>
<organism evidence="8 9">
    <name type="scientific">Altererythrobacter ishigakiensis</name>
    <dbReference type="NCBI Taxonomy" id="476157"/>
    <lineage>
        <taxon>Bacteria</taxon>
        <taxon>Pseudomonadati</taxon>
        <taxon>Pseudomonadota</taxon>
        <taxon>Alphaproteobacteria</taxon>
        <taxon>Sphingomonadales</taxon>
        <taxon>Erythrobacteraceae</taxon>
        <taxon>Altererythrobacter</taxon>
    </lineage>
</organism>